<evidence type="ECO:0000313" key="2">
    <source>
        <dbReference type="EMBL" id="EOB05078.1"/>
    </source>
</evidence>
<accession>R0LX55</accession>
<feature type="chain" id="PRO_5004354965" evidence="1">
    <location>
        <begin position="19"/>
        <end position="149"/>
    </location>
</feature>
<proteinExistence type="predicted"/>
<evidence type="ECO:0000256" key="1">
    <source>
        <dbReference type="SAM" id="SignalP"/>
    </source>
</evidence>
<name>R0LX55_ANAPL</name>
<sequence>MVRHMTVILIYGIIKAHGTTGLSAAVSGAPQCPAHGSCSSRQPEVQVQELLRWDTAIKTELITSELHFVISSDVRGSWMLGRNTVKSLIKDKWQILHDKVKELDLIHVTDSESLDAGATAIELKVSQRMPKFCIEIWFEDVQHRFEINV</sequence>
<protein>
    <submittedName>
        <fullName evidence="2">Uncharacterized protein</fullName>
    </submittedName>
</protein>
<dbReference type="Proteomes" id="UP000296049">
    <property type="component" value="Unassembled WGS sequence"/>
</dbReference>
<dbReference type="EMBL" id="KB742717">
    <property type="protein sequence ID" value="EOB05078.1"/>
    <property type="molecule type" value="Genomic_DNA"/>
</dbReference>
<dbReference type="AlphaFoldDB" id="R0LX55"/>
<evidence type="ECO:0000313" key="3">
    <source>
        <dbReference type="Proteomes" id="UP000296049"/>
    </source>
</evidence>
<feature type="signal peptide" evidence="1">
    <location>
        <begin position="1"/>
        <end position="18"/>
    </location>
</feature>
<keyword evidence="1" id="KW-0732">Signal</keyword>
<gene>
    <name evidence="2" type="ORF">Anapl_17461</name>
</gene>
<keyword evidence="3" id="KW-1185">Reference proteome</keyword>
<organism evidence="2 3">
    <name type="scientific">Anas platyrhynchos</name>
    <name type="common">Mallard</name>
    <name type="synonym">Anas boschas</name>
    <dbReference type="NCBI Taxonomy" id="8839"/>
    <lineage>
        <taxon>Eukaryota</taxon>
        <taxon>Metazoa</taxon>
        <taxon>Chordata</taxon>
        <taxon>Craniata</taxon>
        <taxon>Vertebrata</taxon>
        <taxon>Euteleostomi</taxon>
        <taxon>Archelosauria</taxon>
        <taxon>Archosauria</taxon>
        <taxon>Dinosauria</taxon>
        <taxon>Saurischia</taxon>
        <taxon>Theropoda</taxon>
        <taxon>Coelurosauria</taxon>
        <taxon>Aves</taxon>
        <taxon>Neognathae</taxon>
        <taxon>Galloanserae</taxon>
        <taxon>Anseriformes</taxon>
        <taxon>Anatidae</taxon>
        <taxon>Anatinae</taxon>
        <taxon>Anas</taxon>
    </lineage>
</organism>
<reference evidence="3" key="1">
    <citation type="journal article" date="2013" name="Nat. Genet.">
        <title>The duck genome and transcriptome provide insight into an avian influenza virus reservoir species.</title>
        <authorList>
            <person name="Huang Y."/>
            <person name="Li Y."/>
            <person name="Burt D.W."/>
            <person name="Chen H."/>
            <person name="Zhang Y."/>
            <person name="Qian W."/>
            <person name="Kim H."/>
            <person name="Gan S."/>
            <person name="Zhao Y."/>
            <person name="Li J."/>
            <person name="Yi K."/>
            <person name="Feng H."/>
            <person name="Zhu P."/>
            <person name="Li B."/>
            <person name="Liu Q."/>
            <person name="Fairley S."/>
            <person name="Magor K.E."/>
            <person name="Du Z."/>
            <person name="Hu X."/>
            <person name="Goodman L."/>
            <person name="Tafer H."/>
            <person name="Vignal A."/>
            <person name="Lee T."/>
            <person name="Kim K.W."/>
            <person name="Sheng Z."/>
            <person name="An Y."/>
            <person name="Searle S."/>
            <person name="Herrero J."/>
            <person name="Groenen M.A."/>
            <person name="Crooijmans R.P."/>
            <person name="Faraut T."/>
            <person name="Cai Q."/>
            <person name="Webster R.G."/>
            <person name="Aldridge J.R."/>
            <person name="Warren W.C."/>
            <person name="Bartschat S."/>
            <person name="Kehr S."/>
            <person name="Marz M."/>
            <person name="Stadler P.F."/>
            <person name="Smith J."/>
            <person name="Kraus R.H."/>
            <person name="Zhao Y."/>
            <person name="Ren L."/>
            <person name="Fei J."/>
            <person name="Morisson M."/>
            <person name="Kaiser P."/>
            <person name="Griffin D.K."/>
            <person name="Rao M."/>
            <person name="Pitel F."/>
            <person name="Wang J."/>
            <person name="Li N."/>
        </authorList>
    </citation>
    <scope>NUCLEOTIDE SEQUENCE [LARGE SCALE GENOMIC DNA]</scope>
</reference>